<evidence type="ECO:0000256" key="1">
    <source>
        <dbReference type="ARBA" id="ARBA00007626"/>
    </source>
</evidence>
<feature type="repeat" description="PPR" evidence="3">
    <location>
        <begin position="271"/>
        <end position="305"/>
    </location>
</feature>
<dbReference type="Gene3D" id="1.25.40.10">
    <property type="entry name" value="Tetratricopeptide repeat domain"/>
    <property type="match status" value="3"/>
</dbReference>
<evidence type="ECO:0000313" key="5">
    <source>
        <dbReference type="Proteomes" id="UP001415857"/>
    </source>
</evidence>
<name>A0AAP0S571_LIQFO</name>
<dbReference type="Pfam" id="PF01535">
    <property type="entry name" value="PPR"/>
    <property type="match status" value="2"/>
</dbReference>
<dbReference type="Proteomes" id="UP001415857">
    <property type="component" value="Unassembled WGS sequence"/>
</dbReference>
<keyword evidence="2" id="KW-0677">Repeat</keyword>
<accession>A0AAP0S571</accession>
<dbReference type="Pfam" id="PF13812">
    <property type="entry name" value="PPR_3"/>
    <property type="match status" value="3"/>
</dbReference>
<dbReference type="NCBIfam" id="TIGR00756">
    <property type="entry name" value="PPR"/>
    <property type="match status" value="4"/>
</dbReference>
<evidence type="ECO:0000256" key="2">
    <source>
        <dbReference type="ARBA" id="ARBA00022737"/>
    </source>
</evidence>
<dbReference type="PANTHER" id="PTHR47938">
    <property type="entry name" value="RESPIRATORY COMPLEX I CHAPERONE (CIA84), PUTATIVE (AFU_ORTHOLOGUE AFUA_2G06020)-RELATED"/>
    <property type="match status" value="1"/>
</dbReference>
<dbReference type="PANTHER" id="PTHR47938:SF35">
    <property type="entry name" value="PENTATRICOPEPTIDE REPEAT-CONTAINING PROTEIN 4, MITOCHONDRIAL-RELATED"/>
    <property type="match status" value="1"/>
</dbReference>
<feature type="repeat" description="PPR" evidence="3">
    <location>
        <begin position="456"/>
        <end position="490"/>
    </location>
</feature>
<reference evidence="4 5" key="1">
    <citation type="journal article" date="2024" name="Plant J.">
        <title>Genome sequences and population genomics reveal climatic adaptation and genomic divergence between two closely related sweetgum species.</title>
        <authorList>
            <person name="Xu W.Q."/>
            <person name="Ren C.Q."/>
            <person name="Zhang X.Y."/>
            <person name="Comes H.P."/>
            <person name="Liu X.H."/>
            <person name="Li Y.G."/>
            <person name="Kettle C.J."/>
            <person name="Jalonen R."/>
            <person name="Gaisberger H."/>
            <person name="Ma Y.Z."/>
            <person name="Qiu Y.X."/>
        </authorList>
    </citation>
    <scope>NUCLEOTIDE SEQUENCE [LARGE SCALE GENOMIC DNA]</scope>
    <source>
        <strain evidence="4">Hangzhou</strain>
    </source>
</reference>
<dbReference type="PROSITE" id="PS51375">
    <property type="entry name" value="PPR"/>
    <property type="match status" value="5"/>
</dbReference>
<comment type="similarity">
    <text evidence="1">Belongs to the PPR family. P subfamily.</text>
</comment>
<feature type="repeat" description="PPR" evidence="3">
    <location>
        <begin position="306"/>
        <end position="340"/>
    </location>
</feature>
<dbReference type="InterPro" id="IPR011990">
    <property type="entry name" value="TPR-like_helical_dom_sf"/>
</dbReference>
<evidence type="ECO:0000313" key="4">
    <source>
        <dbReference type="EMBL" id="KAK9291150.1"/>
    </source>
</evidence>
<dbReference type="EMBL" id="JBBPBK010000002">
    <property type="protein sequence ID" value="KAK9291150.1"/>
    <property type="molecule type" value="Genomic_DNA"/>
</dbReference>
<feature type="repeat" description="PPR" evidence="3">
    <location>
        <begin position="491"/>
        <end position="525"/>
    </location>
</feature>
<gene>
    <name evidence="4" type="ORF">L1049_009338</name>
</gene>
<dbReference type="InterPro" id="IPR002885">
    <property type="entry name" value="PPR_rpt"/>
</dbReference>
<sequence length="565" mass="62967">MIAETVLVNGFEPSRFVASLNVGLVSRGISGVLREGKIWSVVEVLRSVEKLGISALGLFDGSAIKMLAKECRRIVDCGEVEEAVELMEILAGFRFSIKKLVEPHDVIKICIEKCNPEMAVRYACILPHAQILFCTIIHEFGKKGDLRSALTAFETSKHKLSGPNMYAYRMMIDVCGLCGDSVKSRYIYEELLSQKVTPNIYVFNSLMNVNAHDLSYTLRAYKHMQNLGVIADMASFNILLKACCLAGRVDLAQDIYREVQHLESTGILKLDVFTYSTIIKVFADAKLWQMALKIKEDMLSAGVTPNTVTWSSLISACANTGLVEQAIQLFEEMLLAGCEPNSQCCNILLHACVEAFQYDRAFRLFQCWKGSGFQGTFGKVDNGSTDNILHAENTYENCSTTMPNCRTDSHYSSYAKKFSFTPTTTTYNIMMKACGTDYYRAKALMDEMKTVGLSPNHISWSILMDICGGSGNAEGAIQILKTMNMAGIKADVVAYTTAIKVCVESKNLKLAFSLFSEMKTHQIQPNLVTYNTLLRARTRYGSLHEVQQCLAIYQDMRKAGYVHIQ</sequence>
<proteinExistence type="inferred from homology"/>
<evidence type="ECO:0000256" key="3">
    <source>
        <dbReference type="PROSITE-ProRule" id="PRU00708"/>
    </source>
</evidence>
<protein>
    <recommendedName>
        <fullName evidence="6">Pentatricopeptide repeat-containing protein</fullName>
    </recommendedName>
</protein>
<feature type="repeat" description="PPR" evidence="3">
    <location>
        <begin position="232"/>
        <end position="262"/>
    </location>
</feature>
<keyword evidence="5" id="KW-1185">Reference proteome</keyword>
<dbReference type="Pfam" id="PF13041">
    <property type="entry name" value="PPR_2"/>
    <property type="match status" value="1"/>
</dbReference>
<dbReference type="AlphaFoldDB" id="A0AAP0S571"/>
<evidence type="ECO:0008006" key="6">
    <source>
        <dbReference type="Google" id="ProtNLM"/>
    </source>
</evidence>
<comment type="caution">
    <text evidence="4">The sequence shown here is derived from an EMBL/GenBank/DDBJ whole genome shotgun (WGS) entry which is preliminary data.</text>
</comment>
<organism evidence="4 5">
    <name type="scientific">Liquidambar formosana</name>
    <name type="common">Formosan gum</name>
    <dbReference type="NCBI Taxonomy" id="63359"/>
    <lineage>
        <taxon>Eukaryota</taxon>
        <taxon>Viridiplantae</taxon>
        <taxon>Streptophyta</taxon>
        <taxon>Embryophyta</taxon>
        <taxon>Tracheophyta</taxon>
        <taxon>Spermatophyta</taxon>
        <taxon>Magnoliopsida</taxon>
        <taxon>eudicotyledons</taxon>
        <taxon>Gunneridae</taxon>
        <taxon>Pentapetalae</taxon>
        <taxon>Saxifragales</taxon>
        <taxon>Altingiaceae</taxon>
        <taxon>Liquidambar</taxon>
    </lineage>
</organism>
<dbReference type="GO" id="GO:0003729">
    <property type="term" value="F:mRNA binding"/>
    <property type="evidence" value="ECO:0007669"/>
    <property type="project" value="TreeGrafter"/>
</dbReference>